<accession>A0A327NHX0</accession>
<comment type="caution">
    <text evidence="1">The sequence shown here is derived from an EMBL/GenBank/DDBJ whole genome shotgun (WGS) entry which is preliminary data.</text>
</comment>
<gene>
    <name evidence="1" type="ORF">HMF3257_02785</name>
</gene>
<dbReference type="OrthoDB" id="1688888at2"/>
<dbReference type="Proteomes" id="UP000249016">
    <property type="component" value="Unassembled WGS sequence"/>
</dbReference>
<name>A0A327NHX0_9BACT</name>
<evidence type="ECO:0000313" key="1">
    <source>
        <dbReference type="EMBL" id="RAI73616.1"/>
    </source>
</evidence>
<dbReference type="Pfam" id="PF13289">
    <property type="entry name" value="SIR2_2"/>
    <property type="match status" value="1"/>
</dbReference>
<reference evidence="1 2" key="1">
    <citation type="submission" date="2018-06" db="EMBL/GenBank/DDBJ databases">
        <title>Spirosoma sp. HMF3257 Genome sequencing and assembly.</title>
        <authorList>
            <person name="Kang H."/>
            <person name="Cha I."/>
            <person name="Kim H."/>
            <person name="Kang J."/>
            <person name="Joh K."/>
        </authorList>
    </citation>
    <scope>NUCLEOTIDE SEQUENCE [LARGE SCALE GENOMIC DNA]</scope>
    <source>
        <strain evidence="1 2">HMF3257</strain>
    </source>
</reference>
<keyword evidence="2" id="KW-1185">Reference proteome</keyword>
<proteinExistence type="predicted"/>
<sequence>MQPSETLFQQLNAYSSSPILFIGSGISFRYLGTERWEALLKRFSEQIGIPFEKFRSKANGDWARVGSLLAEDYHTYWFSSPDMESNRKKYKNDMTHLSSPLKVMVSQHLKEFSVSNDYNLESEIGLLRAAKIDGIITTNYDLFLENIFPDFKVYKSQRELIFSTLQEVGEIYKIHGCCTDPNSLVITSEDYENYNSKNAYLAAKLMTAFLEHPIIFLGYSITDPNIRNILKSMITCLDKYQIEELSKRLFFVEYQQGCEEILIEKYNLDIGGSSLLLTRILADSYIEIYNALAALHRRYPASLLRKIKEHIYELVINNDPTEKIAVVDFNSTTDLEQVEVVLGVGVKSTVNEAKGYTSYTSLDLAYDILQEDHKLNANDVCIKTLPQIYRATSWIPICKYVSQITDKIDIDPKFVLRANKPLDDWKCGLPQSHKIHEINAKYASMEDLLSTIEPKLALTTISLLNIDKINTNTLRKFLLENKSFVSEHSTKSYWMRLVCLLDRLEFGAKSSVRSIEPEVVSPVEGIFVL</sequence>
<organism evidence="1 2">
    <name type="scientific">Spirosoma telluris</name>
    <dbReference type="NCBI Taxonomy" id="2183553"/>
    <lineage>
        <taxon>Bacteria</taxon>
        <taxon>Pseudomonadati</taxon>
        <taxon>Bacteroidota</taxon>
        <taxon>Cytophagia</taxon>
        <taxon>Cytophagales</taxon>
        <taxon>Cytophagaceae</taxon>
        <taxon>Spirosoma</taxon>
    </lineage>
</organism>
<dbReference type="AlphaFoldDB" id="A0A327NHX0"/>
<dbReference type="RefSeq" id="WP_111340494.1">
    <property type="nucleotide sequence ID" value="NZ_QLII01000001.1"/>
</dbReference>
<evidence type="ECO:0000313" key="2">
    <source>
        <dbReference type="Proteomes" id="UP000249016"/>
    </source>
</evidence>
<dbReference type="EMBL" id="QLII01000001">
    <property type="protein sequence ID" value="RAI73616.1"/>
    <property type="molecule type" value="Genomic_DNA"/>
</dbReference>
<protein>
    <submittedName>
        <fullName evidence="1">Uncharacterized protein</fullName>
    </submittedName>
</protein>
<dbReference type="PIRSF" id="PIRSF014677">
    <property type="entry name" value="UCP014677"/>
    <property type="match status" value="1"/>
</dbReference>
<dbReference type="InterPro" id="IPR011202">
    <property type="entry name" value="UCP014677"/>
</dbReference>